<keyword evidence="4" id="KW-0378">Hydrolase</keyword>
<dbReference type="Pfam" id="PF00933">
    <property type="entry name" value="Glyco_hydro_3"/>
    <property type="match status" value="1"/>
</dbReference>
<dbReference type="Gene3D" id="3.20.20.300">
    <property type="entry name" value="Glycoside hydrolase, family 3, N-terminal domain"/>
    <property type="match status" value="1"/>
</dbReference>
<dbReference type="PANTHER" id="PTHR30480">
    <property type="entry name" value="BETA-HEXOSAMINIDASE-RELATED"/>
    <property type="match status" value="1"/>
</dbReference>
<dbReference type="NCBIfam" id="NF003740">
    <property type="entry name" value="PRK05337.1"/>
    <property type="match status" value="1"/>
</dbReference>
<dbReference type="InterPro" id="IPR019800">
    <property type="entry name" value="Glyco_hydro_3_AS"/>
</dbReference>
<dbReference type="SUPFAM" id="SSF51445">
    <property type="entry name" value="(Trans)glycosidases"/>
    <property type="match status" value="1"/>
</dbReference>
<proteinExistence type="inferred from homology"/>
<comment type="catalytic activity">
    <reaction evidence="1">
        <text>Hydrolysis of terminal non-reducing N-acetyl-D-hexosamine residues in N-acetyl-beta-D-hexosaminides.</text>
        <dbReference type="EC" id="3.2.1.52"/>
    </reaction>
</comment>
<dbReference type="EC" id="3.2.1.52" evidence="3"/>
<keyword evidence="5" id="KW-0326">Glycosidase</keyword>
<evidence type="ECO:0000256" key="1">
    <source>
        <dbReference type="ARBA" id="ARBA00001231"/>
    </source>
</evidence>
<evidence type="ECO:0000313" key="7">
    <source>
        <dbReference type="EMBL" id="WVX66198.1"/>
    </source>
</evidence>
<dbReference type="EMBL" id="CP133270">
    <property type="protein sequence ID" value="WVX66198.1"/>
    <property type="molecule type" value="Genomic_DNA"/>
</dbReference>
<name>A0ABZ2C296_9PROT</name>
<keyword evidence="8" id="KW-1185">Reference proteome</keyword>
<dbReference type="RefSeq" id="WP_331256720.1">
    <property type="nucleotide sequence ID" value="NZ_CP133270.1"/>
</dbReference>
<dbReference type="PROSITE" id="PS00775">
    <property type="entry name" value="GLYCOSYL_HYDROL_F3"/>
    <property type="match status" value="1"/>
</dbReference>
<evidence type="ECO:0000313" key="8">
    <source>
        <dbReference type="Proteomes" id="UP001330434"/>
    </source>
</evidence>
<accession>A0ABZ2C296</accession>
<sequence length="316" mass="35064">MLSLPKPIIFGCEGHSLTQEEKVFFEKHQPLGLILFARNIENPDQVRALIEDFKSSLKHKNPPILIDQEGGRVARLRPPFWKAYPTAKTFGDLAKSDLEKAKTETYRNFKSIAQDLKDLGISVNCAPLLDLNVDGADQIIGDRAFSRDSKIAGILGHEVIRSFQDSGITSIIKHIPTHGPADCDSHEDLPRVTMTHKELKPHFEAFKVNKNAPWAMTAHIIYEALDSLNPATHSPKVISEIIRGEIGFQGILVSDDIGMKALKGTFQDRAQKALLAGCDVVLHCSGKMDEMEDTIRGVLPLSEMTLARWEALHGAF</sequence>
<organism evidence="7 8">
    <name type="scientific">Candidatus Bealeia paramacronuclearis</name>
    <dbReference type="NCBI Taxonomy" id="1921001"/>
    <lineage>
        <taxon>Bacteria</taxon>
        <taxon>Pseudomonadati</taxon>
        <taxon>Pseudomonadota</taxon>
        <taxon>Alphaproteobacteria</taxon>
        <taxon>Holosporales</taxon>
        <taxon>Holosporaceae</taxon>
        <taxon>Candidatus Bealeia</taxon>
    </lineage>
</organism>
<evidence type="ECO:0000256" key="3">
    <source>
        <dbReference type="ARBA" id="ARBA00012663"/>
    </source>
</evidence>
<dbReference type="PANTHER" id="PTHR30480:SF13">
    <property type="entry name" value="BETA-HEXOSAMINIDASE"/>
    <property type="match status" value="1"/>
</dbReference>
<dbReference type="InterPro" id="IPR050226">
    <property type="entry name" value="NagZ_Beta-hexosaminidase"/>
</dbReference>
<feature type="domain" description="Glycoside hydrolase family 3 N-terminal" evidence="6">
    <location>
        <begin position="19"/>
        <end position="292"/>
    </location>
</feature>
<dbReference type="InterPro" id="IPR036962">
    <property type="entry name" value="Glyco_hydro_3_N_sf"/>
</dbReference>
<evidence type="ECO:0000259" key="6">
    <source>
        <dbReference type="Pfam" id="PF00933"/>
    </source>
</evidence>
<comment type="similarity">
    <text evidence="2">Belongs to the glycosyl hydrolase 3 family.</text>
</comment>
<dbReference type="Proteomes" id="UP001330434">
    <property type="component" value="Chromosome"/>
</dbReference>
<dbReference type="InterPro" id="IPR017853">
    <property type="entry name" value="GH"/>
</dbReference>
<protein>
    <recommendedName>
        <fullName evidence="3">beta-N-acetylhexosaminidase</fullName>
        <ecNumber evidence="3">3.2.1.52</ecNumber>
    </recommendedName>
</protein>
<evidence type="ECO:0000256" key="2">
    <source>
        <dbReference type="ARBA" id="ARBA00005336"/>
    </source>
</evidence>
<gene>
    <name evidence="7" type="ORF">Bealeia1_00372</name>
</gene>
<reference evidence="7 8" key="1">
    <citation type="journal article" date="2024" name="Environ. Microbiol.">
        <title>Novel evolutionary insights on the interactions of the Holosporales (Alphaproteobacteria) with eukaryotic hosts from comparative genomics.</title>
        <authorList>
            <person name="Giovannini M."/>
            <person name="Petroni G."/>
            <person name="Castelli M."/>
        </authorList>
    </citation>
    <scope>NUCLEOTIDE SEQUENCE [LARGE SCALE GENOMIC DNA]</scope>
    <source>
        <strain evidence="7 8">US_Bl 15I1</strain>
    </source>
</reference>
<evidence type="ECO:0000256" key="5">
    <source>
        <dbReference type="ARBA" id="ARBA00023295"/>
    </source>
</evidence>
<dbReference type="InterPro" id="IPR001764">
    <property type="entry name" value="Glyco_hydro_3_N"/>
</dbReference>
<evidence type="ECO:0000256" key="4">
    <source>
        <dbReference type="ARBA" id="ARBA00022801"/>
    </source>
</evidence>